<evidence type="ECO:0000256" key="2">
    <source>
        <dbReference type="ARBA" id="ARBA00022771"/>
    </source>
</evidence>
<feature type="compositionally biased region" description="Polar residues" evidence="5">
    <location>
        <begin position="64"/>
        <end position="74"/>
    </location>
</feature>
<feature type="region of interest" description="Disordered" evidence="5">
    <location>
        <begin position="665"/>
        <end position="685"/>
    </location>
</feature>
<evidence type="ECO:0000256" key="5">
    <source>
        <dbReference type="SAM" id="MobiDB-lite"/>
    </source>
</evidence>
<feature type="domain" description="MYND-type" evidence="6">
    <location>
        <begin position="1012"/>
        <end position="1049"/>
    </location>
</feature>
<feature type="compositionally biased region" description="Polar residues" evidence="5">
    <location>
        <begin position="162"/>
        <end position="182"/>
    </location>
</feature>
<dbReference type="Pfam" id="PF01753">
    <property type="entry name" value="zf-MYND"/>
    <property type="match status" value="1"/>
</dbReference>
<keyword evidence="2 4" id="KW-0863">Zinc-finger</keyword>
<feature type="region of interest" description="Disordered" evidence="5">
    <location>
        <begin position="419"/>
        <end position="445"/>
    </location>
</feature>
<evidence type="ECO:0000256" key="1">
    <source>
        <dbReference type="ARBA" id="ARBA00022723"/>
    </source>
</evidence>
<dbReference type="PROSITE" id="PS01360">
    <property type="entry name" value="ZF_MYND_1"/>
    <property type="match status" value="1"/>
</dbReference>
<evidence type="ECO:0000256" key="4">
    <source>
        <dbReference type="PROSITE-ProRule" id="PRU00134"/>
    </source>
</evidence>
<keyword evidence="1" id="KW-0479">Metal-binding</keyword>
<dbReference type="Proteomes" id="UP000827092">
    <property type="component" value="Unassembled WGS sequence"/>
</dbReference>
<comment type="caution">
    <text evidence="7">The sequence shown here is derived from an EMBL/GenBank/DDBJ whole genome shotgun (WGS) entry which is preliminary data.</text>
</comment>
<feature type="compositionally biased region" description="Polar residues" evidence="5">
    <location>
        <begin position="481"/>
        <end position="512"/>
    </location>
</feature>
<proteinExistence type="predicted"/>
<dbReference type="AlphaFoldDB" id="A0AAV6UL71"/>
<feature type="compositionally biased region" description="Basic residues" evidence="5">
    <location>
        <begin position="7"/>
        <end position="18"/>
    </location>
</feature>
<protein>
    <recommendedName>
        <fullName evidence="6">MYND-type domain-containing protein</fullName>
    </recommendedName>
</protein>
<feature type="compositionally biased region" description="Basic and acidic residues" evidence="5">
    <location>
        <begin position="53"/>
        <end position="63"/>
    </location>
</feature>
<reference evidence="7 8" key="1">
    <citation type="journal article" date="2022" name="Nat. Ecol. Evol.">
        <title>A masculinizing supergene underlies an exaggerated male reproductive morph in a spider.</title>
        <authorList>
            <person name="Hendrickx F."/>
            <person name="De Corte Z."/>
            <person name="Sonet G."/>
            <person name="Van Belleghem S.M."/>
            <person name="Kostlbacher S."/>
            <person name="Vangestel C."/>
        </authorList>
    </citation>
    <scope>NUCLEOTIDE SEQUENCE [LARGE SCALE GENOMIC DNA]</scope>
    <source>
        <strain evidence="7">W744_W776</strain>
    </source>
</reference>
<dbReference type="Gene3D" id="6.10.140.2220">
    <property type="match status" value="1"/>
</dbReference>
<sequence>MEANSKLQRKKRIAHSHMSKSNLDGPKLALDDIVYKIMNDMDSNNIMSYELSQDSKSRRRQETSKINGKCKNSNPDSYCKKLERKFLPKRSFPLMQKCQTSLKYLNKNRCMPKPRAHVGLIPKPPKQPAAFPGPSISNSMTKNITNSVKRTKVQSRAYSKVIESNINRDSNISQGPYIQQNETTEKEEMKTQNNDSSNSDDNDAAYENFVKKNKEDKISSDIDSESHLTILRRKSKSTQKRQFKRQSTKCISKVTSIPLSYSSDSQSEEALEANERVKHRKVSTKIRKQVPAKTVESLQSDSSLDELPDLNTNYSSSEEDTCVGSAATENTEPTVDFIDKFMPAIENSTDKVSTLKSSSKAAHQQGDQNLASIPIDSMNQVPCCVRLKRDPIIEQKAETYISSLNYSAVDCININDESDTESSTLLSNDSPSFSSNSQHRGTSVQSFNSSNFEEMDDCIIMCELPKVGASASHEQPPSRRGVTSTSPEINCERSSNSNEPVNVTPVSGESTSRTTEEFKVQIVAVQSVIEQRENSLMVKAEEENDIEIIDLSDDEVISQQNDGASKECEVVRQLDAETNTTESLQHDIDDIPFIPDYQNRGSQMLLSNPINQGRCQESPVQVQKFSNSKILDMLNKIDFNSIKEILSKTNSNKSEASVAGKTLMSNKEQHTSNSGPLPDSTNKIFSKPNAAIQGINSSITSACVVSSDPAIELRSPNAFKHIPVVSSGETNKLNAELSNKIYAGEDNAPATLNCESNPIDIPVTQKQSVTVCDNFHNSNIKTLIQKQIMDSEMEDIGENKRLSLTINVKKRKDTAIYNPVIKKPKYEMFENSSDELDVIAASFTEDLGAPNKKVDALLNLYKAEYAKYMNIVNTEANVTQGLRLLHDKQLEKLAHLRSSIKNVVKHDPCYLTAVQEKFESKAQASIKSEEKLKPNSLILPGSSENNDIPVHFKTNIDVIDAKPSGSKIPICYPKLEGKLIRSALDQSEAKVKHSVMTPDRERLLEYLRNLKCDECGKPAAVSCQGCAHAFYCSPQCALLSWKKGHKIACRRGMQVENAV</sequence>
<feature type="region of interest" description="Disordered" evidence="5">
    <location>
        <begin position="1"/>
        <end position="24"/>
    </location>
</feature>
<gene>
    <name evidence="7" type="ORF">JTE90_017755</name>
</gene>
<dbReference type="PROSITE" id="PS50865">
    <property type="entry name" value="ZF_MYND_2"/>
    <property type="match status" value="1"/>
</dbReference>
<feature type="compositionally biased region" description="Low complexity" evidence="5">
    <location>
        <begin position="422"/>
        <end position="437"/>
    </location>
</feature>
<feature type="compositionally biased region" description="Polar residues" evidence="5">
    <location>
        <begin position="665"/>
        <end position="684"/>
    </location>
</feature>
<evidence type="ECO:0000313" key="7">
    <source>
        <dbReference type="EMBL" id="KAG8184900.1"/>
    </source>
</evidence>
<name>A0AAV6UL71_9ARAC</name>
<dbReference type="InterPro" id="IPR002893">
    <property type="entry name" value="Znf_MYND"/>
</dbReference>
<evidence type="ECO:0000256" key="3">
    <source>
        <dbReference type="ARBA" id="ARBA00022833"/>
    </source>
</evidence>
<accession>A0AAV6UL71</accession>
<dbReference type="EMBL" id="JAFNEN010000354">
    <property type="protein sequence ID" value="KAG8184900.1"/>
    <property type="molecule type" value="Genomic_DNA"/>
</dbReference>
<feature type="region of interest" description="Disordered" evidence="5">
    <location>
        <begin position="469"/>
        <end position="512"/>
    </location>
</feature>
<feature type="region of interest" description="Disordered" evidence="5">
    <location>
        <begin position="282"/>
        <end position="309"/>
    </location>
</feature>
<feature type="region of interest" description="Disordered" evidence="5">
    <location>
        <begin position="50"/>
        <end position="74"/>
    </location>
</feature>
<evidence type="ECO:0000259" key="6">
    <source>
        <dbReference type="PROSITE" id="PS50865"/>
    </source>
</evidence>
<dbReference type="GO" id="GO:0008270">
    <property type="term" value="F:zinc ion binding"/>
    <property type="evidence" value="ECO:0007669"/>
    <property type="project" value="UniProtKB-KW"/>
</dbReference>
<dbReference type="SUPFAM" id="SSF144232">
    <property type="entry name" value="HIT/MYND zinc finger-like"/>
    <property type="match status" value="1"/>
</dbReference>
<organism evidence="7 8">
    <name type="scientific">Oedothorax gibbosus</name>
    <dbReference type="NCBI Taxonomy" id="931172"/>
    <lineage>
        <taxon>Eukaryota</taxon>
        <taxon>Metazoa</taxon>
        <taxon>Ecdysozoa</taxon>
        <taxon>Arthropoda</taxon>
        <taxon>Chelicerata</taxon>
        <taxon>Arachnida</taxon>
        <taxon>Araneae</taxon>
        <taxon>Araneomorphae</taxon>
        <taxon>Entelegynae</taxon>
        <taxon>Araneoidea</taxon>
        <taxon>Linyphiidae</taxon>
        <taxon>Erigoninae</taxon>
        <taxon>Oedothorax</taxon>
    </lineage>
</organism>
<keyword evidence="8" id="KW-1185">Reference proteome</keyword>
<evidence type="ECO:0000313" key="8">
    <source>
        <dbReference type="Proteomes" id="UP000827092"/>
    </source>
</evidence>
<keyword evidence="3" id="KW-0862">Zinc</keyword>
<feature type="region of interest" description="Disordered" evidence="5">
    <location>
        <begin position="162"/>
        <end position="204"/>
    </location>
</feature>